<accession>A0AA37WMV8</accession>
<dbReference type="AlphaFoldDB" id="A0AA37WMV8"/>
<sequence>MPAMVLAASPQEFQLHGFAAISYLHSDDNNFFGDSENGSFEFYELGLNGLWEPHKRFHFATQAVARDAGETDDGNIRIDFAFANIKLLIDEHYETSVRLGRVVNPYGFYNDTRDVAATRPSILLPQSVYFDVNRNLALSSDGAHLIHQHRLEKSDITFQIGVFEPRTEDPDLEPATFFQSVPGEFEGARSWMARLNYDYDFGRFRAALTAADIELDYKPSRDDLLSPGFLDLRPLIFSVQYQQEQWTLTAEYVIRKTALKDFGPPLEGDIEGHNFFIQGEYRLSNKWRWFLRYDELVWNNDDPKGEDFEAATGIQGHIRYAKDWTLGTRWDFNQHYMVSAEIHSIEGTGWLSILENPLTEPTDKDWSLFAVTFSARF</sequence>
<dbReference type="Proteomes" id="UP001156870">
    <property type="component" value="Unassembled WGS sequence"/>
</dbReference>
<keyword evidence="2" id="KW-1185">Reference proteome</keyword>
<dbReference type="Gene3D" id="2.40.160.10">
    <property type="entry name" value="Porin"/>
    <property type="match status" value="1"/>
</dbReference>
<dbReference type="EMBL" id="BSPD01000031">
    <property type="protein sequence ID" value="GLS25566.1"/>
    <property type="molecule type" value="Genomic_DNA"/>
</dbReference>
<comment type="caution">
    <text evidence="1">The sequence shown here is derived from an EMBL/GenBank/DDBJ whole genome shotgun (WGS) entry which is preliminary data.</text>
</comment>
<name>A0AA37WMV8_9GAMM</name>
<protein>
    <submittedName>
        <fullName evidence="1">Uncharacterized protein</fullName>
    </submittedName>
</protein>
<gene>
    <name evidence="1" type="ORF">GCM10007877_12800</name>
</gene>
<evidence type="ECO:0000313" key="2">
    <source>
        <dbReference type="Proteomes" id="UP001156870"/>
    </source>
</evidence>
<dbReference type="InterPro" id="IPR023614">
    <property type="entry name" value="Porin_dom_sf"/>
</dbReference>
<proteinExistence type="predicted"/>
<dbReference type="SUPFAM" id="SSF56935">
    <property type="entry name" value="Porins"/>
    <property type="match status" value="1"/>
</dbReference>
<organism evidence="1 2">
    <name type="scientific">Marinibactrum halimedae</name>
    <dbReference type="NCBI Taxonomy" id="1444977"/>
    <lineage>
        <taxon>Bacteria</taxon>
        <taxon>Pseudomonadati</taxon>
        <taxon>Pseudomonadota</taxon>
        <taxon>Gammaproteobacteria</taxon>
        <taxon>Cellvibrionales</taxon>
        <taxon>Cellvibrionaceae</taxon>
        <taxon>Marinibactrum</taxon>
    </lineage>
</organism>
<reference evidence="1 2" key="1">
    <citation type="journal article" date="2014" name="Int. J. Syst. Evol. Microbiol.">
        <title>Complete genome sequence of Corynebacterium casei LMG S-19264T (=DSM 44701T), isolated from a smear-ripened cheese.</title>
        <authorList>
            <consortium name="US DOE Joint Genome Institute (JGI-PGF)"/>
            <person name="Walter F."/>
            <person name="Albersmeier A."/>
            <person name="Kalinowski J."/>
            <person name="Ruckert C."/>
        </authorList>
    </citation>
    <scope>NUCLEOTIDE SEQUENCE [LARGE SCALE GENOMIC DNA]</scope>
    <source>
        <strain evidence="1 2">NBRC 110095</strain>
    </source>
</reference>
<evidence type="ECO:0000313" key="1">
    <source>
        <dbReference type="EMBL" id="GLS25566.1"/>
    </source>
</evidence>